<gene>
    <name evidence="1" type="ORF">GCM10023216_25310</name>
</gene>
<proteinExistence type="predicted"/>
<protein>
    <recommendedName>
        <fullName evidence="3">GGDEF domain-containing protein</fullName>
    </recommendedName>
</protein>
<dbReference type="EMBL" id="BAABID010000013">
    <property type="protein sequence ID" value="GAA4732143.1"/>
    <property type="molecule type" value="Genomic_DNA"/>
</dbReference>
<keyword evidence="2" id="KW-1185">Reference proteome</keyword>
<name>A0ABP8YJJ8_9MICO</name>
<sequence length="263" mass="28724">MMDIYGGPISMILPTDGAHGAVTRERWRSASLSEAWLRPGDWYHPAVDAVVEALVEGRSPEAPAHRLGCARSSAGISLDETLEDVVCLYRAVGHPVDAAVIRSIALGWVHGRERQPALNGVRDPATGLPTADYLGERLRETYGRAARAGTPVPESHCLVVIDVAVDELDAWQRMARSASVGRTLDQVFGDGHPMAALADGVFTVLCERTPELARLSQTVRRIVERNAQVLGVADTMRRPVRVWLEQLPVTHDAALDLLQHLQR</sequence>
<organism evidence="1 2">
    <name type="scientific">Isoptericola chiayiensis</name>
    <dbReference type="NCBI Taxonomy" id="579446"/>
    <lineage>
        <taxon>Bacteria</taxon>
        <taxon>Bacillati</taxon>
        <taxon>Actinomycetota</taxon>
        <taxon>Actinomycetes</taxon>
        <taxon>Micrococcales</taxon>
        <taxon>Promicromonosporaceae</taxon>
        <taxon>Isoptericola</taxon>
    </lineage>
</organism>
<reference evidence="2" key="1">
    <citation type="journal article" date="2019" name="Int. J. Syst. Evol. Microbiol.">
        <title>The Global Catalogue of Microorganisms (GCM) 10K type strain sequencing project: providing services to taxonomists for standard genome sequencing and annotation.</title>
        <authorList>
            <consortium name="The Broad Institute Genomics Platform"/>
            <consortium name="The Broad Institute Genome Sequencing Center for Infectious Disease"/>
            <person name="Wu L."/>
            <person name="Ma J."/>
        </authorList>
    </citation>
    <scope>NUCLEOTIDE SEQUENCE [LARGE SCALE GENOMIC DNA]</scope>
    <source>
        <strain evidence="2">JCM 18063</strain>
    </source>
</reference>
<comment type="caution">
    <text evidence="1">The sequence shown here is derived from an EMBL/GenBank/DDBJ whole genome shotgun (WGS) entry which is preliminary data.</text>
</comment>
<evidence type="ECO:0000313" key="2">
    <source>
        <dbReference type="Proteomes" id="UP001500956"/>
    </source>
</evidence>
<dbReference type="Proteomes" id="UP001500956">
    <property type="component" value="Unassembled WGS sequence"/>
</dbReference>
<evidence type="ECO:0000313" key="1">
    <source>
        <dbReference type="EMBL" id="GAA4732143.1"/>
    </source>
</evidence>
<evidence type="ECO:0008006" key="3">
    <source>
        <dbReference type="Google" id="ProtNLM"/>
    </source>
</evidence>
<accession>A0ABP8YJJ8</accession>